<dbReference type="Proteomes" id="UP000648239">
    <property type="component" value="Unassembled WGS sequence"/>
</dbReference>
<keyword evidence="1" id="KW-0472">Membrane</keyword>
<feature type="transmembrane region" description="Helical" evidence="1">
    <location>
        <begin position="169"/>
        <end position="193"/>
    </location>
</feature>
<reference evidence="3 4" key="1">
    <citation type="submission" date="2020-08" db="EMBL/GenBank/DDBJ databases">
        <title>Acidobacteriota in marine sediments use diverse sulfur dissimilation pathways.</title>
        <authorList>
            <person name="Wasmund K."/>
        </authorList>
    </citation>
    <scope>NUCLEOTIDE SEQUENCE [LARGE SCALE GENOMIC DNA]</scope>
    <source>
        <strain evidence="3">MAG AM4</strain>
    </source>
</reference>
<keyword evidence="1" id="KW-1133">Transmembrane helix</keyword>
<dbReference type="InterPro" id="IPR039447">
    <property type="entry name" value="UreH-like_TM_dom"/>
</dbReference>
<evidence type="ECO:0000313" key="3">
    <source>
        <dbReference type="EMBL" id="MBD3867968.1"/>
    </source>
</evidence>
<comment type="caution">
    <text evidence="3">The sequence shown here is derived from an EMBL/GenBank/DDBJ whole genome shotgun (WGS) entry which is preliminary data.</text>
</comment>
<evidence type="ECO:0000259" key="2">
    <source>
        <dbReference type="Pfam" id="PF13386"/>
    </source>
</evidence>
<evidence type="ECO:0000313" key="4">
    <source>
        <dbReference type="Proteomes" id="UP000648239"/>
    </source>
</evidence>
<keyword evidence="1" id="KW-0812">Transmembrane</keyword>
<accession>A0A8J6XU86</accession>
<dbReference type="PANTHER" id="PTHR42208:SF1">
    <property type="entry name" value="HEAVY METAL TRANSPORTER"/>
    <property type="match status" value="1"/>
</dbReference>
<organism evidence="3 4">
    <name type="scientific">Candidatus Polarisedimenticola svalbardensis</name>
    <dbReference type="NCBI Taxonomy" id="2886004"/>
    <lineage>
        <taxon>Bacteria</taxon>
        <taxon>Pseudomonadati</taxon>
        <taxon>Acidobacteriota</taxon>
        <taxon>Candidatus Polarisedimenticolia</taxon>
        <taxon>Candidatus Polarisedimenticolales</taxon>
        <taxon>Candidatus Polarisedimenticolaceae</taxon>
        <taxon>Candidatus Polarisedimenticola</taxon>
    </lineage>
</organism>
<feature type="transmembrane region" description="Helical" evidence="1">
    <location>
        <begin position="133"/>
        <end position="157"/>
    </location>
</feature>
<dbReference type="PANTHER" id="PTHR42208">
    <property type="entry name" value="HEAVY METAL TRANSPORTER-RELATED"/>
    <property type="match status" value="1"/>
</dbReference>
<dbReference type="EMBL" id="JACXWD010000019">
    <property type="protein sequence ID" value="MBD3867968.1"/>
    <property type="molecule type" value="Genomic_DNA"/>
</dbReference>
<feature type="transmembrane region" description="Helical" evidence="1">
    <location>
        <begin position="53"/>
        <end position="70"/>
    </location>
</feature>
<dbReference type="AlphaFoldDB" id="A0A8J6XU86"/>
<protein>
    <submittedName>
        <fullName evidence="3">Sulfite exporter TauE/SafE family protein</fullName>
    </submittedName>
</protein>
<evidence type="ECO:0000256" key="1">
    <source>
        <dbReference type="SAM" id="Phobius"/>
    </source>
</evidence>
<feature type="transmembrane region" description="Helical" evidence="1">
    <location>
        <begin position="82"/>
        <end position="103"/>
    </location>
</feature>
<feature type="transmembrane region" description="Helical" evidence="1">
    <location>
        <begin position="199"/>
        <end position="220"/>
    </location>
</feature>
<dbReference type="Pfam" id="PF13386">
    <property type="entry name" value="DsbD_2"/>
    <property type="match status" value="1"/>
</dbReference>
<proteinExistence type="predicted"/>
<gene>
    <name evidence="3" type="ORF">IFK94_07580</name>
</gene>
<feature type="domain" description="Urease accessory protein UreH-like transmembrane" evidence="2">
    <location>
        <begin position="7"/>
        <end position="214"/>
    </location>
</feature>
<name>A0A8J6XU86_9BACT</name>
<sequence length="243" mass="24669">MAALVATVFVASLLGSLHCAGMCGGFVSFYAAADPSTGLRRSLSHVAYNGGRLVTYVILGAVFGALGQAVDLAGSMAGIGRIAFVGAAVLMILWGVWALLLALNLKVPKLPVPAFVLRGSERMFQGLRDKPPLVRAGLLGLSSTFLPCGWLYAYAVMAAGTGSPFKGMVVMAVFWAGTVPILVGIGTGVQLLAGGFRKRLPVVTAIALILVGVVVLAGGVGRLGSGGSAEHCHPVEAAAPAPD</sequence>